<evidence type="ECO:0000256" key="1">
    <source>
        <dbReference type="ARBA" id="ARBA00023002"/>
    </source>
</evidence>
<dbReference type="InterPro" id="IPR002938">
    <property type="entry name" value="FAD-bd"/>
</dbReference>
<sequence>MTISEHGAIVVGGGIAGTAAAIALRAAGRTPVIYEAYGPGDAERGVFVTIAVNGVNALRALGADPAVVLGRGFATPRLALRRASGRLLAELPLGGPLPDGTVTTTIRRADLYAALRAEARERGVEIVYGHRLAAARSGPHGVTAEFANGRTVTGDLLVGADGLNSRTRTALDPSAPAPHFLGLLDTGGFTDRPVDPALLPPAGVMQMSFGRRAFFGWAAAPDGRVWWFANPPRRRPVEPGEFTAETWRAHLLDLFEGEPGARLIEATGGILGPWSTRDLPRVPVWHGDRIVLIGDAAHAVAPSSGQGASMALEDAVVLGHSLREHRDLPAGLAAYEAARRPRVEKVVAHGRRTSGTKVLGPVGAAMRDAMTPLVMRMMHRRGDPQAWIFEHRVPVLTRAPR</sequence>
<keyword evidence="2" id="KW-0503">Monooxygenase</keyword>
<dbReference type="EMBL" id="QGGR01000003">
    <property type="protein sequence ID" value="PWK50469.1"/>
    <property type="molecule type" value="Genomic_DNA"/>
</dbReference>
<protein>
    <submittedName>
        <fullName evidence="4">2-polyprenyl-6-methoxyphenol hydroxylase-like FAD-dependent oxidoreductase</fullName>
    </submittedName>
</protein>
<dbReference type="GO" id="GO:0004497">
    <property type="term" value="F:monooxygenase activity"/>
    <property type="evidence" value="ECO:0007669"/>
    <property type="project" value="UniProtKB-KW"/>
</dbReference>
<organism evidence="4 5">
    <name type="scientific">Actinoplanes xinjiangensis</name>
    <dbReference type="NCBI Taxonomy" id="512350"/>
    <lineage>
        <taxon>Bacteria</taxon>
        <taxon>Bacillati</taxon>
        <taxon>Actinomycetota</taxon>
        <taxon>Actinomycetes</taxon>
        <taxon>Micromonosporales</taxon>
        <taxon>Micromonosporaceae</taxon>
        <taxon>Actinoplanes</taxon>
    </lineage>
</organism>
<dbReference type="RefSeq" id="WP_109591041.1">
    <property type="nucleotide sequence ID" value="NZ_BONA01000007.1"/>
</dbReference>
<dbReference type="PRINTS" id="PR00420">
    <property type="entry name" value="RNGMNOXGNASE"/>
</dbReference>
<dbReference type="InterPro" id="IPR050493">
    <property type="entry name" value="FAD-dep_Monooxygenase_BioMet"/>
</dbReference>
<evidence type="ECO:0000313" key="4">
    <source>
        <dbReference type="EMBL" id="PWK50469.1"/>
    </source>
</evidence>
<dbReference type="Pfam" id="PF01494">
    <property type="entry name" value="FAD_binding_3"/>
    <property type="match status" value="1"/>
</dbReference>
<dbReference type="SUPFAM" id="SSF51905">
    <property type="entry name" value="FAD/NAD(P)-binding domain"/>
    <property type="match status" value="1"/>
</dbReference>
<dbReference type="GO" id="GO:0071949">
    <property type="term" value="F:FAD binding"/>
    <property type="evidence" value="ECO:0007669"/>
    <property type="project" value="InterPro"/>
</dbReference>
<reference evidence="4 5" key="1">
    <citation type="submission" date="2018-05" db="EMBL/GenBank/DDBJ databases">
        <title>Genomic Encyclopedia of Archaeal and Bacterial Type Strains, Phase II (KMG-II): from individual species to whole genera.</title>
        <authorList>
            <person name="Goeker M."/>
        </authorList>
    </citation>
    <scope>NUCLEOTIDE SEQUENCE [LARGE SCALE GENOMIC DNA]</scope>
    <source>
        <strain evidence="4 5">DSM 45184</strain>
    </source>
</reference>
<dbReference type="AlphaFoldDB" id="A0A316FPG2"/>
<gene>
    <name evidence="4" type="ORF">BC793_103354</name>
</gene>
<accession>A0A316FPG2</accession>
<evidence type="ECO:0000256" key="2">
    <source>
        <dbReference type="ARBA" id="ARBA00023033"/>
    </source>
</evidence>
<proteinExistence type="predicted"/>
<name>A0A316FPG2_9ACTN</name>
<dbReference type="Gene3D" id="3.50.50.60">
    <property type="entry name" value="FAD/NAD(P)-binding domain"/>
    <property type="match status" value="1"/>
</dbReference>
<keyword evidence="1" id="KW-0560">Oxidoreductase</keyword>
<dbReference type="Proteomes" id="UP000245697">
    <property type="component" value="Unassembled WGS sequence"/>
</dbReference>
<dbReference type="PANTHER" id="PTHR13789:SF309">
    <property type="entry name" value="PUTATIVE (AFU_ORTHOLOGUE AFUA_6G14510)-RELATED"/>
    <property type="match status" value="1"/>
</dbReference>
<dbReference type="PANTHER" id="PTHR13789">
    <property type="entry name" value="MONOOXYGENASE"/>
    <property type="match status" value="1"/>
</dbReference>
<evidence type="ECO:0000259" key="3">
    <source>
        <dbReference type="Pfam" id="PF01494"/>
    </source>
</evidence>
<dbReference type="OrthoDB" id="9782160at2"/>
<feature type="domain" description="FAD-binding" evidence="3">
    <location>
        <begin position="8"/>
        <end position="348"/>
    </location>
</feature>
<comment type="caution">
    <text evidence="4">The sequence shown here is derived from an EMBL/GenBank/DDBJ whole genome shotgun (WGS) entry which is preliminary data.</text>
</comment>
<keyword evidence="5" id="KW-1185">Reference proteome</keyword>
<evidence type="ECO:0000313" key="5">
    <source>
        <dbReference type="Proteomes" id="UP000245697"/>
    </source>
</evidence>
<dbReference type="InterPro" id="IPR036188">
    <property type="entry name" value="FAD/NAD-bd_sf"/>
</dbReference>